<reference evidence="2 3" key="1">
    <citation type="submission" date="2018-06" db="EMBL/GenBank/DDBJ databases">
        <authorList>
            <consortium name="Pathogen Informatics"/>
            <person name="Doyle S."/>
        </authorList>
    </citation>
    <scope>NUCLEOTIDE SEQUENCE [LARGE SCALE GENOMIC DNA]</scope>
    <source>
        <strain evidence="2 3">NCTC13100</strain>
    </source>
</reference>
<dbReference type="EMBL" id="UGTI01000001">
    <property type="protein sequence ID" value="SUB78427.1"/>
    <property type="molecule type" value="Genomic_DNA"/>
</dbReference>
<dbReference type="AlphaFoldDB" id="A0A379DKC0"/>
<evidence type="ECO:0000313" key="2">
    <source>
        <dbReference type="EMBL" id="SUB78427.1"/>
    </source>
</evidence>
<gene>
    <name evidence="2" type="ORF">NCTC13100_01597</name>
</gene>
<sequence length="117" mass="12839">MKSIKSIIALVTLLSATIIGLSSCGSTASVSGGLNDESFIIVAAQNRYHKQEVLVHIDKEAPVLTKALRKNQAVRKGDRLIVSPGRHRIMVVDKMGNKLFDKDIFVSTRNSKIIRIP</sequence>
<evidence type="ECO:0000256" key="1">
    <source>
        <dbReference type="SAM" id="SignalP"/>
    </source>
</evidence>
<dbReference type="Proteomes" id="UP000254263">
    <property type="component" value="Unassembled WGS sequence"/>
</dbReference>
<evidence type="ECO:0008006" key="4">
    <source>
        <dbReference type="Google" id="ProtNLM"/>
    </source>
</evidence>
<feature type="signal peptide" evidence="1">
    <location>
        <begin position="1"/>
        <end position="28"/>
    </location>
</feature>
<proteinExistence type="predicted"/>
<accession>A0A379DKC0</accession>
<feature type="chain" id="PRO_5016812765" description="Lipoprotein" evidence="1">
    <location>
        <begin position="29"/>
        <end position="117"/>
    </location>
</feature>
<evidence type="ECO:0000313" key="3">
    <source>
        <dbReference type="Proteomes" id="UP000254263"/>
    </source>
</evidence>
<organism evidence="2 3">
    <name type="scientific">Porphyromonas macacae</name>
    <dbReference type="NCBI Taxonomy" id="28115"/>
    <lineage>
        <taxon>Bacteria</taxon>
        <taxon>Pseudomonadati</taxon>
        <taxon>Bacteroidota</taxon>
        <taxon>Bacteroidia</taxon>
        <taxon>Bacteroidales</taxon>
        <taxon>Porphyromonadaceae</taxon>
        <taxon>Porphyromonas</taxon>
    </lineage>
</organism>
<name>A0A379DKC0_9PORP</name>
<dbReference type="RefSeq" id="WP_018360177.1">
    <property type="nucleotide sequence ID" value="NZ_UGTI01000001.1"/>
</dbReference>
<dbReference type="PROSITE" id="PS51257">
    <property type="entry name" value="PROKAR_LIPOPROTEIN"/>
    <property type="match status" value="1"/>
</dbReference>
<keyword evidence="1" id="KW-0732">Signal</keyword>
<protein>
    <recommendedName>
        <fullName evidence="4">Lipoprotein</fullName>
    </recommendedName>
</protein>